<dbReference type="AlphaFoldDB" id="A0ABD0PML3"/>
<name>A0ABD0PML3_CIRMR</name>
<feature type="non-terminal residue" evidence="5">
    <location>
        <position position="54"/>
    </location>
</feature>
<dbReference type="PANTHER" id="PTHR43272:SF96">
    <property type="entry name" value="ACYL-COA SYNTHETASE LONG CHAIN FAMILY MEMBER 3A"/>
    <property type="match status" value="1"/>
</dbReference>
<keyword evidence="6" id="KW-1185">Reference proteome</keyword>
<dbReference type="InterPro" id="IPR000873">
    <property type="entry name" value="AMP-dep_synth/lig_dom"/>
</dbReference>
<accession>A0ABD0PML3</accession>
<dbReference type="GO" id="GO:0004467">
    <property type="term" value="F:long-chain fatty acid-CoA ligase activity"/>
    <property type="evidence" value="ECO:0007669"/>
    <property type="project" value="UniProtKB-EC"/>
</dbReference>
<comment type="caution">
    <text evidence="5">The sequence shown here is derived from an EMBL/GenBank/DDBJ whole genome shotgun (WGS) entry which is preliminary data.</text>
</comment>
<evidence type="ECO:0000259" key="4">
    <source>
        <dbReference type="Pfam" id="PF00501"/>
    </source>
</evidence>
<keyword evidence="2" id="KW-0276">Fatty acid metabolism</keyword>
<evidence type="ECO:0000313" key="6">
    <source>
        <dbReference type="Proteomes" id="UP001529510"/>
    </source>
</evidence>
<dbReference type="EMBL" id="JAMKFB020000015">
    <property type="protein sequence ID" value="KAL0175104.1"/>
    <property type="molecule type" value="Genomic_DNA"/>
</dbReference>
<dbReference type="SUPFAM" id="SSF56801">
    <property type="entry name" value="Acetyl-CoA synthetase-like"/>
    <property type="match status" value="1"/>
</dbReference>
<dbReference type="Gene3D" id="3.40.50.12780">
    <property type="entry name" value="N-terminal domain of ligase-like"/>
    <property type="match status" value="1"/>
</dbReference>
<keyword evidence="2" id="KW-0443">Lipid metabolism</keyword>
<evidence type="ECO:0000313" key="5">
    <source>
        <dbReference type="EMBL" id="KAL0175104.1"/>
    </source>
</evidence>
<dbReference type="PANTHER" id="PTHR43272">
    <property type="entry name" value="LONG-CHAIN-FATTY-ACID--COA LIGASE"/>
    <property type="match status" value="1"/>
</dbReference>
<organism evidence="5 6">
    <name type="scientific">Cirrhinus mrigala</name>
    <name type="common">Mrigala</name>
    <dbReference type="NCBI Taxonomy" id="683832"/>
    <lineage>
        <taxon>Eukaryota</taxon>
        <taxon>Metazoa</taxon>
        <taxon>Chordata</taxon>
        <taxon>Craniata</taxon>
        <taxon>Vertebrata</taxon>
        <taxon>Euteleostomi</taxon>
        <taxon>Actinopterygii</taxon>
        <taxon>Neopterygii</taxon>
        <taxon>Teleostei</taxon>
        <taxon>Ostariophysi</taxon>
        <taxon>Cypriniformes</taxon>
        <taxon>Cyprinidae</taxon>
        <taxon>Labeoninae</taxon>
        <taxon>Labeonini</taxon>
        <taxon>Cirrhinus</taxon>
    </lineage>
</organism>
<dbReference type="InterPro" id="IPR042099">
    <property type="entry name" value="ANL_N_sf"/>
</dbReference>
<evidence type="ECO:0000256" key="3">
    <source>
        <dbReference type="ARBA" id="ARBA00026121"/>
    </source>
</evidence>
<protein>
    <recommendedName>
        <fullName evidence="3">long-chain-fatty-acid--CoA ligase</fullName>
        <ecNumber evidence="3">6.2.1.3</ecNumber>
    </recommendedName>
</protein>
<sequence>VILGEYCWMSYDQVYKEVRAFGSGLAALGQKPLKNIAIFCETRAEWIIAAQACF</sequence>
<keyword evidence="1" id="KW-0436">Ligase</keyword>
<feature type="non-terminal residue" evidence="5">
    <location>
        <position position="1"/>
    </location>
</feature>
<reference evidence="5 6" key="1">
    <citation type="submission" date="2024-05" db="EMBL/GenBank/DDBJ databases">
        <title>Genome sequencing and assembly of Indian major carp, Cirrhinus mrigala (Hamilton, 1822).</title>
        <authorList>
            <person name="Mohindra V."/>
            <person name="Chowdhury L.M."/>
            <person name="Lal K."/>
            <person name="Jena J.K."/>
        </authorList>
    </citation>
    <scope>NUCLEOTIDE SEQUENCE [LARGE SCALE GENOMIC DNA]</scope>
    <source>
        <strain evidence="5">CM1030</strain>
        <tissue evidence="5">Blood</tissue>
    </source>
</reference>
<proteinExistence type="predicted"/>
<evidence type="ECO:0000256" key="1">
    <source>
        <dbReference type="ARBA" id="ARBA00022598"/>
    </source>
</evidence>
<evidence type="ECO:0000256" key="2">
    <source>
        <dbReference type="ARBA" id="ARBA00022832"/>
    </source>
</evidence>
<gene>
    <name evidence="5" type="ORF">M9458_031072</name>
</gene>
<dbReference type="EC" id="6.2.1.3" evidence="3"/>
<dbReference type="Pfam" id="PF00501">
    <property type="entry name" value="AMP-binding"/>
    <property type="match status" value="1"/>
</dbReference>
<feature type="domain" description="AMP-dependent synthetase/ligase" evidence="4">
    <location>
        <begin position="4"/>
        <end position="54"/>
    </location>
</feature>
<dbReference type="Proteomes" id="UP001529510">
    <property type="component" value="Unassembled WGS sequence"/>
</dbReference>